<reference evidence="1 2" key="1">
    <citation type="journal article" date="2020" name="Cell Host Microbe">
        <title>Functional and Genomic Variation between Human-Derived Isolates of Lachnospiraceae Reveals Inter- and Intra-Species Diversity.</title>
        <authorList>
            <person name="Sorbara M.T."/>
            <person name="Littmann E.R."/>
            <person name="Fontana E."/>
            <person name="Moody T.U."/>
            <person name="Kohout C.E."/>
            <person name="Gjonbalaj M."/>
            <person name="Eaton V."/>
            <person name="Seok R."/>
            <person name="Leiner I.M."/>
            <person name="Pamer E.G."/>
        </authorList>
    </citation>
    <scope>NUCLEOTIDE SEQUENCE [LARGE SCALE GENOMIC DNA]</scope>
    <source>
        <strain evidence="1 2">MSK.14.54</strain>
    </source>
</reference>
<comment type="caution">
    <text evidence="1">The sequence shown here is derived from an EMBL/GenBank/DDBJ whole genome shotgun (WGS) entry which is preliminary data.</text>
</comment>
<dbReference type="RefSeq" id="WP_117805181.1">
    <property type="nucleotide sequence ID" value="NZ_DAWEMV010000048.1"/>
</dbReference>
<evidence type="ECO:0000313" key="1">
    <source>
        <dbReference type="EMBL" id="NSE17809.1"/>
    </source>
</evidence>
<accession>A0ABX2GIM3</accession>
<keyword evidence="2" id="KW-1185">Reference proteome</keyword>
<gene>
    <name evidence="1" type="ORF">G5B05_15775</name>
</gene>
<evidence type="ECO:0000313" key="2">
    <source>
        <dbReference type="Proteomes" id="UP000768180"/>
    </source>
</evidence>
<proteinExistence type="predicted"/>
<sequence>MKKKNRCADEFPSSSIRKYIGYPDSAYIHFDEVGAVLFIFRANPSLKELDGFEKKFEIRITEFSKIMFISFRFGSSDWCSISYSPYLDTWQSKQFIFPNCKYGINLFIALFDTSTGKILRARMLDLPCLFSKKIRSAIVLQALQPFNKEKYIKVIKQFTFFHSQEEIAVQSKLSSRCTVHYRASQTVPIQK</sequence>
<dbReference type="EMBL" id="JAAITQ010000049">
    <property type="protein sequence ID" value="NSE17809.1"/>
    <property type="molecule type" value="Genomic_DNA"/>
</dbReference>
<dbReference type="Proteomes" id="UP000768180">
    <property type="component" value="Unassembled WGS sequence"/>
</dbReference>
<name>A0ABX2GIM3_9FIRM</name>
<organism evidence="1 2">
    <name type="scientific">Fusicatenibacter saccharivorans</name>
    <dbReference type="NCBI Taxonomy" id="1150298"/>
    <lineage>
        <taxon>Bacteria</taxon>
        <taxon>Bacillati</taxon>
        <taxon>Bacillota</taxon>
        <taxon>Clostridia</taxon>
        <taxon>Lachnospirales</taxon>
        <taxon>Lachnospiraceae</taxon>
        <taxon>Fusicatenibacter</taxon>
    </lineage>
</organism>
<protein>
    <submittedName>
        <fullName evidence="1">Uncharacterized protein</fullName>
    </submittedName>
</protein>